<evidence type="ECO:0000259" key="3">
    <source>
        <dbReference type="Pfam" id="PF18646"/>
    </source>
</evidence>
<sequence>MPSPSPGGNSALPTTPSGQLPPVTPPPPPTTPAELMQSFNKGMDSGAPISAAANPVPHPITPTEQVPHAPPTAPAAVANPVVHAPVVDSPPPPVQHAAEAPAAPIVAGPVAPNPNLVAPSPSTPLPTYGADLRPPVTATQSAALPSSPPMQPATPSSAPVHPSAGQAGTGQPAVVRQTPPAAKPLPPSNVATEAVAATATGAAAGAASADATARARLQRLVNSVARQQPRLAWVVGDRPDNTTVLTTDLASGWIPPGIDLPAAVTLLQPARRRGNVEALLGEVTIAAAYTPIHHVTDADEPIPTSSRPRHAPEIDELGWELGQATQWRDGLPRLAHTLAKAASAGTGVLDSEVDLLHQHLKDVGTKVLDSYPDNVDAHDVGNWQLLAAIDALVAGDKAAANYHLAWFRACSR</sequence>
<reference evidence="4" key="1">
    <citation type="submission" date="2020-11" db="EMBL/GenBank/DDBJ databases">
        <title>Intraspecies plasmid and genomic variation of Mycobacterium kubicae revealed by the complete genome sequences of two clinical isolates.</title>
        <authorList>
            <person name="Hendrix J.R."/>
            <person name="Epperson L.E."/>
            <person name="Honda J.R."/>
            <person name="Strong M."/>
        </authorList>
    </citation>
    <scope>NUCLEOTIDE SEQUENCE</scope>
    <source>
        <strain evidence="4">JCM 13573</strain>
    </source>
</reference>
<dbReference type="InterPro" id="IPR040604">
    <property type="entry name" value="DUF5632"/>
</dbReference>
<protein>
    <submittedName>
        <fullName evidence="4">DUF5631 domain-containing protein</fullName>
    </submittedName>
</protein>
<organism evidence="4 5">
    <name type="scientific">Mycobacterium kubicae</name>
    <dbReference type="NCBI Taxonomy" id="120959"/>
    <lineage>
        <taxon>Bacteria</taxon>
        <taxon>Bacillati</taxon>
        <taxon>Actinomycetota</taxon>
        <taxon>Actinomycetes</taxon>
        <taxon>Mycobacteriales</taxon>
        <taxon>Mycobacteriaceae</taxon>
        <taxon>Mycobacterium</taxon>
        <taxon>Mycobacterium simiae complex</taxon>
    </lineage>
</organism>
<feature type="region of interest" description="Disordered" evidence="1">
    <location>
        <begin position="139"/>
        <end position="188"/>
    </location>
</feature>
<proteinExistence type="predicted"/>
<feature type="domain" description="DUF5632" evidence="3">
    <location>
        <begin position="212"/>
        <end position="291"/>
    </location>
</feature>
<dbReference type="AlphaFoldDB" id="A0AAX1J614"/>
<dbReference type="KEGG" id="mku:I2456_15110"/>
<feature type="compositionally biased region" description="Pro residues" evidence="1">
    <location>
        <begin position="22"/>
        <end position="31"/>
    </location>
</feature>
<dbReference type="EMBL" id="CP065047">
    <property type="protein sequence ID" value="QPI35921.1"/>
    <property type="molecule type" value="Genomic_DNA"/>
</dbReference>
<dbReference type="RefSeq" id="WP_205880172.1">
    <property type="nucleotide sequence ID" value="NZ_CP065047.1"/>
</dbReference>
<dbReference type="Pfam" id="PF18645">
    <property type="entry name" value="DUF5631"/>
    <property type="match status" value="1"/>
</dbReference>
<evidence type="ECO:0000313" key="4">
    <source>
        <dbReference type="EMBL" id="QPI35921.1"/>
    </source>
</evidence>
<dbReference type="Pfam" id="PF18646">
    <property type="entry name" value="DUF5632"/>
    <property type="match status" value="1"/>
</dbReference>
<feature type="domain" description="DUF5631" evidence="2">
    <location>
        <begin position="314"/>
        <end position="410"/>
    </location>
</feature>
<feature type="region of interest" description="Disordered" evidence="1">
    <location>
        <begin position="1"/>
        <end position="77"/>
    </location>
</feature>
<name>A0AAX1J614_9MYCO</name>
<dbReference type="Proteomes" id="UP000663583">
    <property type="component" value="Chromosome"/>
</dbReference>
<feature type="compositionally biased region" description="Polar residues" evidence="1">
    <location>
        <begin position="1"/>
        <end position="18"/>
    </location>
</feature>
<evidence type="ECO:0000313" key="5">
    <source>
        <dbReference type="Proteomes" id="UP000663583"/>
    </source>
</evidence>
<gene>
    <name evidence="4" type="ORF">I2456_15110</name>
</gene>
<dbReference type="InterPro" id="IPR040833">
    <property type="entry name" value="DUF5631"/>
</dbReference>
<evidence type="ECO:0000259" key="2">
    <source>
        <dbReference type="Pfam" id="PF18645"/>
    </source>
</evidence>
<accession>A0AAX1J614</accession>
<evidence type="ECO:0000256" key="1">
    <source>
        <dbReference type="SAM" id="MobiDB-lite"/>
    </source>
</evidence>